<dbReference type="CDD" id="cd00082">
    <property type="entry name" value="HisKA"/>
    <property type="match status" value="1"/>
</dbReference>
<evidence type="ECO:0000256" key="1">
    <source>
        <dbReference type="ARBA" id="ARBA00000085"/>
    </source>
</evidence>
<protein>
    <recommendedName>
        <fullName evidence="2">histidine kinase</fullName>
        <ecNumber evidence="2">2.7.13.3</ecNumber>
    </recommendedName>
</protein>
<dbReference type="Pfam" id="PF00512">
    <property type="entry name" value="HisKA"/>
    <property type="match status" value="1"/>
</dbReference>
<dbReference type="InterPro" id="IPR011623">
    <property type="entry name" value="7TMR_DISM_rcpt_extracell_dom1"/>
</dbReference>
<evidence type="ECO:0000256" key="3">
    <source>
        <dbReference type="ARBA" id="ARBA00022553"/>
    </source>
</evidence>
<dbReference type="EMBL" id="BAABHB010000002">
    <property type="protein sequence ID" value="GAA4399167.1"/>
    <property type="molecule type" value="Genomic_DNA"/>
</dbReference>
<dbReference type="Pfam" id="PF02518">
    <property type="entry name" value="HATPase_c"/>
    <property type="match status" value="1"/>
</dbReference>
<name>A0ABP8K142_9BACT</name>
<evidence type="ECO:0000256" key="4">
    <source>
        <dbReference type="SAM" id="Phobius"/>
    </source>
</evidence>
<dbReference type="SMART" id="SM00387">
    <property type="entry name" value="HATPase_c"/>
    <property type="match status" value="1"/>
</dbReference>
<organism evidence="6 7">
    <name type="scientific">Nibrella viscosa</name>
    <dbReference type="NCBI Taxonomy" id="1084524"/>
    <lineage>
        <taxon>Bacteria</taxon>
        <taxon>Pseudomonadati</taxon>
        <taxon>Bacteroidota</taxon>
        <taxon>Cytophagia</taxon>
        <taxon>Cytophagales</taxon>
        <taxon>Spirosomataceae</taxon>
        <taxon>Nibrella</taxon>
    </lineage>
</organism>
<dbReference type="PANTHER" id="PTHR43065:SF42">
    <property type="entry name" value="TWO-COMPONENT SENSOR PPRA"/>
    <property type="match status" value="1"/>
</dbReference>
<keyword evidence="7" id="KW-1185">Reference proteome</keyword>
<evidence type="ECO:0000256" key="2">
    <source>
        <dbReference type="ARBA" id="ARBA00012438"/>
    </source>
</evidence>
<feature type="domain" description="Histidine kinase" evidence="5">
    <location>
        <begin position="392"/>
        <end position="626"/>
    </location>
</feature>
<keyword evidence="4" id="KW-0472">Membrane</keyword>
<dbReference type="Gene3D" id="3.30.565.10">
    <property type="entry name" value="Histidine kinase-like ATPase, C-terminal domain"/>
    <property type="match status" value="1"/>
</dbReference>
<dbReference type="InterPro" id="IPR005467">
    <property type="entry name" value="His_kinase_dom"/>
</dbReference>
<accession>A0ABP8K142</accession>
<dbReference type="SUPFAM" id="SSF55874">
    <property type="entry name" value="ATPase domain of HSP90 chaperone/DNA topoisomerase II/histidine kinase"/>
    <property type="match status" value="1"/>
</dbReference>
<dbReference type="Proteomes" id="UP001500936">
    <property type="component" value="Unassembled WGS sequence"/>
</dbReference>
<evidence type="ECO:0000313" key="7">
    <source>
        <dbReference type="Proteomes" id="UP001500936"/>
    </source>
</evidence>
<feature type="transmembrane region" description="Helical" evidence="4">
    <location>
        <begin position="258"/>
        <end position="279"/>
    </location>
</feature>
<proteinExistence type="predicted"/>
<sequence>MQELMINQQGASEIYLNGRLICRFGVVSSQPETVDGYNPSGEPIAASQLAHVVFDNLEEQVLAVRFAVEPNLPDYPYLTPLNPVLKIQLNQDGRMSRNDSVSLGYVDITPIDYFKGGLFLILSFLHLVFYFSYRKEKANLYFGFFCLLTAVFYPLNASSFHYIHDLSARVHTQLVLSSLFVAYNAVLLIAVFKLLRCRRGLLYWVLMVVGVGLTVTPLLGDLIKTQASLGIIYSLLTNMESTRISLLSAMRGSRSSWTVAWGGVAYVVFVTGYVLNTALNTDPWQRVILEYLFSNLGVLSLPLSITLYLARDFARTSHSLEAKLLEVEQLSAKTVAQEQEKQLMLTQQNETLEQKVTERTAQLQHSLDTLKTTQAQLIQKEKMASLGELTAGIAHEIQNPLNFVNNFAEVSVEMADELQESLQQGDVTNVADLSTELRENMGYIVENGKRAASIVRSMLEHSRSSTGERRPTNLNELADEYLKLAYHGMRAQDPDFQVQLCTQFDGELKPVTIAPQDMGRVLLNLYNNAFYAVRQKQGQQMDYQPQVMVCTQQVNGHVELRVKDNGVGIPDSICDKVFQPFFTTKPTGQGTGLGLSLSYDIVTKGHNGEMTMESQEGQGTTVVVTI</sequence>
<dbReference type="InterPro" id="IPR036890">
    <property type="entry name" value="HATPase_C_sf"/>
</dbReference>
<comment type="caution">
    <text evidence="6">The sequence shown here is derived from an EMBL/GenBank/DDBJ whole genome shotgun (WGS) entry which is preliminary data.</text>
</comment>
<dbReference type="InterPro" id="IPR003661">
    <property type="entry name" value="HisK_dim/P_dom"/>
</dbReference>
<feature type="transmembrane region" description="Helical" evidence="4">
    <location>
        <begin position="291"/>
        <end position="310"/>
    </location>
</feature>
<feature type="transmembrane region" description="Helical" evidence="4">
    <location>
        <begin position="201"/>
        <end position="220"/>
    </location>
</feature>
<dbReference type="PANTHER" id="PTHR43065">
    <property type="entry name" value="SENSOR HISTIDINE KINASE"/>
    <property type="match status" value="1"/>
</dbReference>
<feature type="transmembrane region" description="Helical" evidence="4">
    <location>
        <begin position="138"/>
        <end position="155"/>
    </location>
</feature>
<evidence type="ECO:0000313" key="6">
    <source>
        <dbReference type="EMBL" id="GAA4399167.1"/>
    </source>
</evidence>
<dbReference type="PROSITE" id="PS50109">
    <property type="entry name" value="HIS_KIN"/>
    <property type="match status" value="1"/>
</dbReference>
<dbReference type="InterPro" id="IPR003594">
    <property type="entry name" value="HATPase_dom"/>
</dbReference>
<keyword evidence="3" id="KW-0597">Phosphoprotein</keyword>
<dbReference type="Gene3D" id="1.10.287.130">
    <property type="match status" value="1"/>
</dbReference>
<dbReference type="SUPFAM" id="SSF47384">
    <property type="entry name" value="Homodimeric domain of signal transducing histidine kinase"/>
    <property type="match status" value="1"/>
</dbReference>
<dbReference type="InterPro" id="IPR036097">
    <property type="entry name" value="HisK_dim/P_sf"/>
</dbReference>
<keyword evidence="4" id="KW-0812">Transmembrane</keyword>
<feature type="transmembrane region" description="Helical" evidence="4">
    <location>
        <begin position="175"/>
        <end position="194"/>
    </location>
</feature>
<dbReference type="Pfam" id="PF07695">
    <property type="entry name" value="7TMR-DISM_7TM"/>
    <property type="match status" value="1"/>
</dbReference>
<gene>
    <name evidence="6" type="ORF">GCM10023187_10600</name>
</gene>
<dbReference type="PRINTS" id="PR00344">
    <property type="entry name" value="BCTRLSENSOR"/>
</dbReference>
<keyword evidence="4" id="KW-1133">Transmembrane helix</keyword>
<reference evidence="7" key="1">
    <citation type="journal article" date="2019" name="Int. J. Syst. Evol. Microbiol.">
        <title>The Global Catalogue of Microorganisms (GCM) 10K type strain sequencing project: providing services to taxonomists for standard genome sequencing and annotation.</title>
        <authorList>
            <consortium name="The Broad Institute Genomics Platform"/>
            <consortium name="The Broad Institute Genome Sequencing Center for Infectious Disease"/>
            <person name="Wu L."/>
            <person name="Ma J."/>
        </authorList>
    </citation>
    <scope>NUCLEOTIDE SEQUENCE [LARGE SCALE GENOMIC DNA]</scope>
    <source>
        <strain evidence="7">JCM 17925</strain>
    </source>
</reference>
<comment type="catalytic activity">
    <reaction evidence="1">
        <text>ATP + protein L-histidine = ADP + protein N-phospho-L-histidine.</text>
        <dbReference type="EC" id="2.7.13.3"/>
    </reaction>
</comment>
<feature type="transmembrane region" description="Helical" evidence="4">
    <location>
        <begin position="113"/>
        <end position="131"/>
    </location>
</feature>
<evidence type="ECO:0000259" key="5">
    <source>
        <dbReference type="PROSITE" id="PS50109"/>
    </source>
</evidence>
<dbReference type="SMART" id="SM00388">
    <property type="entry name" value="HisKA"/>
    <property type="match status" value="1"/>
</dbReference>
<dbReference type="InterPro" id="IPR004358">
    <property type="entry name" value="Sig_transdc_His_kin-like_C"/>
</dbReference>
<dbReference type="EC" id="2.7.13.3" evidence="2"/>